<dbReference type="SUPFAM" id="SSF56436">
    <property type="entry name" value="C-type lectin-like"/>
    <property type="match status" value="1"/>
</dbReference>
<protein>
    <submittedName>
        <fullName evidence="3">Sulfatase</fullName>
    </submittedName>
</protein>
<evidence type="ECO:0000313" key="4">
    <source>
        <dbReference type="Proteomes" id="UP000247832"/>
    </source>
</evidence>
<feature type="domain" description="Sulfatase-modifying factor enzyme-like" evidence="2">
    <location>
        <begin position="45"/>
        <end position="249"/>
    </location>
</feature>
<evidence type="ECO:0000259" key="2">
    <source>
        <dbReference type="Pfam" id="PF03781"/>
    </source>
</evidence>
<gene>
    <name evidence="3" type="ORF">CVV68_03905</name>
</gene>
<dbReference type="OrthoDB" id="9768004at2"/>
<dbReference type="AlphaFoldDB" id="A0A2V5LBU1"/>
<comment type="caution">
    <text evidence="3">The sequence shown here is derived from an EMBL/GenBank/DDBJ whole genome shotgun (WGS) entry which is preliminary data.</text>
</comment>
<dbReference type="Pfam" id="PF03781">
    <property type="entry name" value="FGE-sulfatase"/>
    <property type="match status" value="1"/>
</dbReference>
<dbReference type="PANTHER" id="PTHR23150:SF19">
    <property type="entry name" value="FORMYLGLYCINE-GENERATING ENZYME"/>
    <property type="match status" value="1"/>
</dbReference>
<dbReference type="EMBL" id="QJVD01000003">
    <property type="protein sequence ID" value="PYI69111.1"/>
    <property type="molecule type" value="Genomic_DNA"/>
</dbReference>
<dbReference type="InterPro" id="IPR016187">
    <property type="entry name" value="CTDL_fold"/>
</dbReference>
<feature type="region of interest" description="Disordered" evidence="1">
    <location>
        <begin position="1"/>
        <end position="20"/>
    </location>
</feature>
<proteinExistence type="predicted"/>
<keyword evidence="4" id="KW-1185">Reference proteome</keyword>
<dbReference type="InterPro" id="IPR051043">
    <property type="entry name" value="Sulfatase_Mod_Factor_Kinase"/>
</dbReference>
<dbReference type="RefSeq" id="WP_110499859.1">
    <property type="nucleotide sequence ID" value="NZ_QJVD01000003.1"/>
</dbReference>
<organism evidence="3 4">
    <name type="scientific">Arthrobacter livingstonensis</name>
    <dbReference type="NCBI Taxonomy" id="670078"/>
    <lineage>
        <taxon>Bacteria</taxon>
        <taxon>Bacillati</taxon>
        <taxon>Actinomycetota</taxon>
        <taxon>Actinomycetes</taxon>
        <taxon>Micrococcales</taxon>
        <taxon>Micrococcaceae</taxon>
        <taxon>Arthrobacter</taxon>
    </lineage>
</organism>
<evidence type="ECO:0000256" key="1">
    <source>
        <dbReference type="SAM" id="MobiDB-lite"/>
    </source>
</evidence>
<dbReference type="Proteomes" id="UP000247832">
    <property type="component" value="Unassembled WGS sequence"/>
</dbReference>
<dbReference type="PANTHER" id="PTHR23150">
    <property type="entry name" value="SULFATASE MODIFYING FACTOR 1, 2"/>
    <property type="match status" value="1"/>
</dbReference>
<dbReference type="InterPro" id="IPR005532">
    <property type="entry name" value="SUMF_dom"/>
</dbReference>
<sequence>MEYLPGESAPPVPGAGGGTTRARDLGLRLAAIPGGIVELRDARTGTVNEVELVPFELGRTQLTWGEWGAVDGVPAGAGLTGPAAAGSTPDVPAHPVTWLGAVLWCNAASNAAGLVPAYRINGRNVAWDVAASGFRLPTEAEWEWACRAGARGAQTGSPAVALAGSAWTALDRVAGPQPVAGREANAFGVFDMLGNVWEWCWNYADTARYGDYRSLRGGGADREWSVRPSVRRGSAPDAVLEDVGFRVARGAVGSKAGQSAQGWSAAADRERAAIRGPLPMGWTPLCSLLKG</sequence>
<accession>A0A2V5LBU1</accession>
<evidence type="ECO:0000313" key="3">
    <source>
        <dbReference type="EMBL" id="PYI69111.1"/>
    </source>
</evidence>
<name>A0A2V5LBU1_9MICC</name>
<dbReference type="Gene3D" id="3.90.1580.10">
    <property type="entry name" value="paralog of FGE (formylglycine-generating enzyme)"/>
    <property type="match status" value="1"/>
</dbReference>
<dbReference type="GO" id="GO:0120147">
    <property type="term" value="F:formylglycine-generating oxidase activity"/>
    <property type="evidence" value="ECO:0007669"/>
    <property type="project" value="TreeGrafter"/>
</dbReference>
<reference evidence="3 4" key="1">
    <citation type="submission" date="2018-05" db="EMBL/GenBank/DDBJ databases">
        <title>Genetic diversity of glacier-inhabiting Cryobacterium bacteria in China and description of Cryobacterium mengkeensis sp. nov. and Arthrobacter glacialis sp. nov.</title>
        <authorList>
            <person name="Liu Q."/>
            <person name="Xin Y.-H."/>
        </authorList>
    </citation>
    <scope>NUCLEOTIDE SEQUENCE [LARGE SCALE GENOMIC DNA]</scope>
    <source>
        <strain evidence="3 4">LI2</strain>
    </source>
</reference>
<dbReference type="InterPro" id="IPR042095">
    <property type="entry name" value="SUMF_sf"/>
</dbReference>